<dbReference type="PROSITE" id="PS50234">
    <property type="entry name" value="VWFA"/>
    <property type="match status" value="1"/>
</dbReference>
<dbReference type="InterPro" id="IPR050525">
    <property type="entry name" value="ECM_Assembly_Org"/>
</dbReference>
<comment type="caution">
    <text evidence="2">The sequence shown here is derived from an EMBL/GenBank/DDBJ whole genome shotgun (WGS) entry which is preliminary data.</text>
</comment>
<feature type="non-terminal residue" evidence="2">
    <location>
        <position position="1"/>
    </location>
</feature>
<feature type="domain" description="VWFA" evidence="1">
    <location>
        <begin position="17"/>
        <end position="207"/>
    </location>
</feature>
<gene>
    <name evidence="2" type="ORF">M9458_031966</name>
</gene>
<evidence type="ECO:0000313" key="2">
    <source>
        <dbReference type="EMBL" id="KAL0171655.1"/>
    </source>
</evidence>
<reference evidence="2 3" key="1">
    <citation type="submission" date="2024-05" db="EMBL/GenBank/DDBJ databases">
        <title>Genome sequencing and assembly of Indian major carp, Cirrhinus mrigala (Hamilton, 1822).</title>
        <authorList>
            <person name="Mohindra V."/>
            <person name="Chowdhury L.M."/>
            <person name="Lal K."/>
            <person name="Jena J.K."/>
        </authorList>
    </citation>
    <scope>NUCLEOTIDE SEQUENCE [LARGE SCALE GENOMIC DNA]</scope>
    <source>
        <strain evidence="2">CM1030</strain>
        <tissue evidence="2">Blood</tissue>
    </source>
</reference>
<keyword evidence="3" id="KW-1185">Reference proteome</keyword>
<dbReference type="FunFam" id="3.40.50.410:FF:000021">
    <property type="entry name" value="Collagen, type VI, alpha 3"/>
    <property type="match status" value="1"/>
</dbReference>
<feature type="non-terminal residue" evidence="2">
    <location>
        <position position="216"/>
    </location>
</feature>
<name>A0ABD0PD40_CIRMR</name>
<proteinExistence type="predicted"/>
<accession>A0ABD0PD40</accession>
<dbReference type="InterPro" id="IPR036465">
    <property type="entry name" value="vWFA_dom_sf"/>
</dbReference>
<sequence>ECEGTNLVSAPQEVDMDLAVIVDGSRSILADEYEGVKEVLGSVLDQIVVSNQPKGADRHARVAVYQQSSTYSEAQSCVKVIFDFQQFPNRNLMKRSIYENLKQTGGSSRLDLAMEYTIMQGILTAPRGRKNKMVLAIIGEDTASQDRAKLDLISRMAKCEGVVLFTLTVGNHFSTAQMEELASYPLEQHIIHLGHLKHGEHEYTQRFMRTFFHILS</sequence>
<dbReference type="EMBL" id="JAMKFB020000016">
    <property type="protein sequence ID" value="KAL0171655.1"/>
    <property type="molecule type" value="Genomic_DNA"/>
</dbReference>
<evidence type="ECO:0000313" key="3">
    <source>
        <dbReference type="Proteomes" id="UP001529510"/>
    </source>
</evidence>
<organism evidence="2 3">
    <name type="scientific">Cirrhinus mrigala</name>
    <name type="common">Mrigala</name>
    <dbReference type="NCBI Taxonomy" id="683832"/>
    <lineage>
        <taxon>Eukaryota</taxon>
        <taxon>Metazoa</taxon>
        <taxon>Chordata</taxon>
        <taxon>Craniata</taxon>
        <taxon>Vertebrata</taxon>
        <taxon>Euteleostomi</taxon>
        <taxon>Actinopterygii</taxon>
        <taxon>Neopterygii</taxon>
        <taxon>Teleostei</taxon>
        <taxon>Ostariophysi</taxon>
        <taxon>Cypriniformes</taxon>
        <taxon>Cyprinidae</taxon>
        <taxon>Labeoninae</taxon>
        <taxon>Labeonini</taxon>
        <taxon>Cirrhinus</taxon>
    </lineage>
</organism>
<dbReference type="SMART" id="SM00327">
    <property type="entry name" value="VWA"/>
    <property type="match status" value="1"/>
</dbReference>
<dbReference type="Pfam" id="PF00092">
    <property type="entry name" value="VWA"/>
    <property type="match status" value="1"/>
</dbReference>
<protein>
    <recommendedName>
        <fullName evidence="1">VWFA domain-containing protein</fullName>
    </recommendedName>
</protein>
<dbReference type="Proteomes" id="UP001529510">
    <property type="component" value="Unassembled WGS sequence"/>
</dbReference>
<dbReference type="InterPro" id="IPR002035">
    <property type="entry name" value="VWF_A"/>
</dbReference>
<dbReference type="PANTHER" id="PTHR24020">
    <property type="entry name" value="COLLAGEN ALPHA"/>
    <property type="match status" value="1"/>
</dbReference>
<evidence type="ECO:0000259" key="1">
    <source>
        <dbReference type="PROSITE" id="PS50234"/>
    </source>
</evidence>
<dbReference type="AlphaFoldDB" id="A0ABD0PD40"/>
<dbReference type="Gene3D" id="3.40.50.410">
    <property type="entry name" value="von Willebrand factor, type A domain"/>
    <property type="match status" value="1"/>
</dbReference>
<dbReference type="CDD" id="cd01450">
    <property type="entry name" value="vWFA_subfamily_ECM"/>
    <property type="match status" value="1"/>
</dbReference>
<dbReference type="SUPFAM" id="SSF53300">
    <property type="entry name" value="vWA-like"/>
    <property type="match status" value="1"/>
</dbReference>